<evidence type="ECO:0000313" key="17">
    <source>
        <dbReference type="Proteomes" id="UP001221898"/>
    </source>
</evidence>
<dbReference type="InterPro" id="IPR020894">
    <property type="entry name" value="Cadherin_CS"/>
</dbReference>
<keyword evidence="8" id="KW-0130">Cell adhesion</keyword>
<organism evidence="16 17">
    <name type="scientific">Aldrovandia affinis</name>
    <dbReference type="NCBI Taxonomy" id="143900"/>
    <lineage>
        <taxon>Eukaryota</taxon>
        <taxon>Metazoa</taxon>
        <taxon>Chordata</taxon>
        <taxon>Craniata</taxon>
        <taxon>Vertebrata</taxon>
        <taxon>Euteleostomi</taxon>
        <taxon>Actinopterygii</taxon>
        <taxon>Neopterygii</taxon>
        <taxon>Teleostei</taxon>
        <taxon>Notacanthiformes</taxon>
        <taxon>Halosauridae</taxon>
        <taxon>Aldrovandia</taxon>
    </lineage>
</organism>
<evidence type="ECO:0000256" key="2">
    <source>
        <dbReference type="ARBA" id="ARBA00004251"/>
    </source>
</evidence>
<keyword evidence="17" id="KW-1185">Reference proteome</keyword>
<dbReference type="SUPFAM" id="SSF49313">
    <property type="entry name" value="Cadherin-like"/>
    <property type="match status" value="2"/>
</dbReference>
<dbReference type="EMBL" id="JAINUG010000268">
    <property type="protein sequence ID" value="KAJ8384619.1"/>
    <property type="molecule type" value="Genomic_DNA"/>
</dbReference>
<feature type="region of interest" description="Disordered" evidence="13">
    <location>
        <begin position="831"/>
        <end position="874"/>
    </location>
</feature>
<feature type="domain" description="Cadherin" evidence="15">
    <location>
        <begin position="297"/>
        <end position="394"/>
    </location>
</feature>
<dbReference type="GO" id="GO:0005886">
    <property type="term" value="C:plasma membrane"/>
    <property type="evidence" value="ECO:0007669"/>
    <property type="project" value="UniProtKB-SubCell"/>
</dbReference>
<keyword evidence="9 14" id="KW-1133">Transmembrane helix</keyword>
<evidence type="ECO:0000256" key="4">
    <source>
        <dbReference type="ARBA" id="ARBA00022692"/>
    </source>
</evidence>
<gene>
    <name evidence="16" type="ORF">AAFF_G00200560</name>
</gene>
<dbReference type="GO" id="GO:0009653">
    <property type="term" value="P:anatomical structure morphogenesis"/>
    <property type="evidence" value="ECO:0007669"/>
    <property type="project" value="UniProtKB-ARBA"/>
</dbReference>
<dbReference type="Gene3D" id="2.60.40.60">
    <property type="entry name" value="Cadherins"/>
    <property type="match status" value="7"/>
</dbReference>
<dbReference type="PANTHER" id="PTHR24028:SF296">
    <property type="entry name" value="PROTOCADHERIN 1 GAMMA 11 PRECURSOR-RELATED"/>
    <property type="match status" value="1"/>
</dbReference>
<dbReference type="Pfam" id="PF00028">
    <property type="entry name" value="Cadherin"/>
    <property type="match status" value="2"/>
</dbReference>
<evidence type="ECO:0000259" key="15">
    <source>
        <dbReference type="PROSITE" id="PS50268"/>
    </source>
</evidence>
<dbReference type="PROSITE" id="PS50268">
    <property type="entry name" value="CADHERIN_2"/>
    <property type="match status" value="3"/>
</dbReference>
<dbReference type="Pfam" id="PF15974">
    <property type="entry name" value="Cadherin_tail"/>
    <property type="match status" value="1"/>
</dbReference>
<evidence type="ECO:0000256" key="3">
    <source>
        <dbReference type="ARBA" id="ARBA00022475"/>
    </source>
</evidence>
<comment type="function">
    <text evidence="1">Potential calcium-dependent cell-adhesion protein. May be involved in the establishment and maintenance of specific neuronal connections in the brain.</text>
</comment>
<accession>A0AAD7RI29</accession>
<evidence type="ECO:0000256" key="1">
    <source>
        <dbReference type="ARBA" id="ARBA00003436"/>
    </source>
</evidence>
<dbReference type="SMART" id="SM00112">
    <property type="entry name" value="CA"/>
    <property type="match status" value="3"/>
</dbReference>
<dbReference type="FunFam" id="2.60.40.60:FF:000001">
    <property type="entry name" value="Protocadherin alpha 2"/>
    <property type="match status" value="1"/>
</dbReference>
<dbReference type="CDD" id="cd11304">
    <property type="entry name" value="Cadherin_repeat"/>
    <property type="match status" value="3"/>
</dbReference>
<dbReference type="FunFam" id="2.60.40.60:FF:000004">
    <property type="entry name" value="Protocadherin 1 gamma 2"/>
    <property type="match status" value="1"/>
</dbReference>
<keyword evidence="11" id="KW-0325">Glycoprotein</keyword>
<dbReference type="GO" id="GO:0005509">
    <property type="term" value="F:calcium ion binding"/>
    <property type="evidence" value="ECO:0007669"/>
    <property type="project" value="UniProtKB-UniRule"/>
</dbReference>
<keyword evidence="5" id="KW-0732">Signal</keyword>
<evidence type="ECO:0000256" key="11">
    <source>
        <dbReference type="ARBA" id="ARBA00023180"/>
    </source>
</evidence>
<dbReference type="PROSITE" id="PS00232">
    <property type="entry name" value="CADHERIN_1"/>
    <property type="match status" value="2"/>
</dbReference>
<dbReference type="PANTHER" id="PTHR24028">
    <property type="entry name" value="CADHERIN-87A"/>
    <property type="match status" value="1"/>
</dbReference>
<sequence length="874" mass="96778">MAKGSIVGNIAEDLGIDIKRMKSGRARVIAGDSSRYVELNTDKGILSVNERIDRELLCKKISPCSFSFEVILENPIQLFEVLVEIMDVNDHAPVFSKDEINIEISENALPGARFLLDNAFDPDVGVNAIQSYSLRPTDNFVLKHESRTDDAGGTGTLQHVYNYEVCMTTDSRKSDIKYLRPYSQSIISLDASGTQTLQHVHKDEVNEDPGIQEGTVNGVPVSSYVSVNSESGVIHAVRSFDYEQIKDFQFRVKAQDGGSPPLSSNVTVKISIQDQNDNTPQILYPVQTGVSLVAEMVPRSADVGYLVTKVVAVDVDSGQNAWLSYKLLKATDRALFEVGLQNGEIRTVRQVTDKDAVKQRLTVVVEDNGQPSRSATVNVNVAVADSFPEVLSEFTDFTHDKDYNDNLTFYLVLALAVVSFLFVSSLVVIISVKVYRWRQSRIFYQSNLPVIPYYPPRYADAAEVARGQVRYSIPEEMVKGSFVGNIAQDLGLDVKRLKSGRARIFTEDSQVARGQVRYSIPEEMVKGSFVGNIAQDLGLDVKRLKSGRARIFTEDSHPGGTGTLQHVYNYEVCMTTDSRKSDVKYLRPYSQSIISLDDNGTQTLHHVQKEKESNEDSEVARGQVRYSIPEEMVKGSFVGNIAQDLGLDVKRLKSGRARIFTEDSHVDGTGTLQHVYNYEVCRTTDSRKSDVKFVRPCSQSTLNVDVSDAGTLRMGKETDLADLCAEQKPPTDWHFSQNQRPGTSGQCRFQGTQERWTPYGNSRAGPRPEEGVVTGTGPWPNPPTEAEQLQALMAAANEVSEATATLGHRYPQFTLQHVPDYRQNVYIPGSTATLTANQQQPPQPALPQPPPQAEAPKAAQTPASKKKSTKKDKK</sequence>
<dbReference type="InterPro" id="IPR032455">
    <property type="entry name" value="Cadherin_C"/>
</dbReference>
<keyword evidence="7 12" id="KW-0106">Calcium</keyword>
<evidence type="ECO:0000313" key="16">
    <source>
        <dbReference type="EMBL" id="KAJ8384619.1"/>
    </source>
</evidence>
<feature type="domain" description="Cadherin" evidence="15">
    <location>
        <begin position="96"/>
        <end position="282"/>
    </location>
</feature>
<dbReference type="Pfam" id="PF16492">
    <property type="entry name" value="Cadherin_C_2"/>
    <property type="match status" value="1"/>
</dbReference>
<evidence type="ECO:0000256" key="12">
    <source>
        <dbReference type="PROSITE-ProRule" id="PRU00043"/>
    </source>
</evidence>
<keyword evidence="10 14" id="KW-0472">Membrane</keyword>
<keyword evidence="6" id="KW-0677">Repeat</keyword>
<dbReference type="Proteomes" id="UP001221898">
    <property type="component" value="Unassembled WGS sequence"/>
</dbReference>
<dbReference type="PRINTS" id="PR00205">
    <property type="entry name" value="CADHERIN"/>
</dbReference>
<evidence type="ECO:0000256" key="13">
    <source>
        <dbReference type="SAM" id="MobiDB-lite"/>
    </source>
</evidence>
<comment type="subcellular location">
    <subcellularLocation>
        <location evidence="2">Cell membrane</location>
        <topology evidence="2">Single-pass type I membrane protein</topology>
    </subcellularLocation>
</comment>
<feature type="domain" description="Cadherin" evidence="15">
    <location>
        <begin position="32"/>
        <end position="95"/>
    </location>
</feature>
<dbReference type="InterPro" id="IPR015919">
    <property type="entry name" value="Cadherin-like_sf"/>
</dbReference>
<feature type="compositionally biased region" description="Low complexity" evidence="13">
    <location>
        <begin position="854"/>
        <end position="863"/>
    </location>
</feature>
<evidence type="ECO:0000256" key="9">
    <source>
        <dbReference type="ARBA" id="ARBA00022989"/>
    </source>
</evidence>
<dbReference type="InterPro" id="IPR002126">
    <property type="entry name" value="Cadherin-like_dom"/>
</dbReference>
<protein>
    <recommendedName>
        <fullName evidence="15">Cadherin domain-containing protein</fullName>
    </recommendedName>
</protein>
<comment type="caution">
    <text evidence="16">The sequence shown here is derived from an EMBL/GenBank/DDBJ whole genome shotgun (WGS) entry which is preliminary data.</text>
</comment>
<dbReference type="Pfam" id="PF08266">
    <property type="entry name" value="Cadherin_2"/>
    <property type="match status" value="4"/>
</dbReference>
<dbReference type="FunFam" id="2.60.40.60:FF:000006">
    <property type="entry name" value="Protocadherin alpha 2"/>
    <property type="match status" value="1"/>
</dbReference>
<evidence type="ECO:0000256" key="14">
    <source>
        <dbReference type="SAM" id="Phobius"/>
    </source>
</evidence>
<feature type="transmembrane region" description="Helical" evidence="14">
    <location>
        <begin position="407"/>
        <end position="432"/>
    </location>
</feature>
<evidence type="ECO:0000256" key="10">
    <source>
        <dbReference type="ARBA" id="ARBA00023136"/>
    </source>
</evidence>
<dbReference type="GO" id="GO:0007156">
    <property type="term" value="P:homophilic cell adhesion via plasma membrane adhesion molecules"/>
    <property type="evidence" value="ECO:0007669"/>
    <property type="project" value="InterPro"/>
</dbReference>
<feature type="compositionally biased region" description="Low complexity" evidence="13">
    <location>
        <begin position="831"/>
        <end position="840"/>
    </location>
</feature>
<reference evidence="16" key="1">
    <citation type="journal article" date="2023" name="Science">
        <title>Genome structures resolve the early diversification of teleost fishes.</title>
        <authorList>
            <person name="Parey E."/>
            <person name="Louis A."/>
            <person name="Montfort J."/>
            <person name="Bouchez O."/>
            <person name="Roques C."/>
            <person name="Iampietro C."/>
            <person name="Lluch J."/>
            <person name="Castinel A."/>
            <person name="Donnadieu C."/>
            <person name="Desvignes T."/>
            <person name="Floi Bucao C."/>
            <person name="Jouanno E."/>
            <person name="Wen M."/>
            <person name="Mejri S."/>
            <person name="Dirks R."/>
            <person name="Jansen H."/>
            <person name="Henkel C."/>
            <person name="Chen W.J."/>
            <person name="Zahm M."/>
            <person name="Cabau C."/>
            <person name="Klopp C."/>
            <person name="Thompson A.W."/>
            <person name="Robinson-Rechavi M."/>
            <person name="Braasch I."/>
            <person name="Lecointre G."/>
            <person name="Bobe J."/>
            <person name="Postlethwait J.H."/>
            <person name="Berthelot C."/>
            <person name="Roest Crollius H."/>
            <person name="Guiguen Y."/>
        </authorList>
    </citation>
    <scope>NUCLEOTIDE SEQUENCE</scope>
    <source>
        <strain evidence="16">NC1722</strain>
    </source>
</reference>
<evidence type="ECO:0000256" key="6">
    <source>
        <dbReference type="ARBA" id="ARBA00022737"/>
    </source>
</evidence>
<dbReference type="InterPro" id="IPR013164">
    <property type="entry name" value="Cadherin_N"/>
</dbReference>
<feature type="compositionally biased region" description="Pro residues" evidence="13">
    <location>
        <begin position="841"/>
        <end position="853"/>
    </location>
</feature>
<name>A0AAD7RI29_9TELE</name>
<evidence type="ECO:0000256" key="5">
    <source>
        <dbReference type="ARBA" id="ARBA00022729"/>
    </source>
</evidence>
<keyword evidence="3" id="KW-1003">Cell membrane</keyword>
<keyword evidence="4 14" id="KW-0812">Transmembrane</keyword>
<evidence type="ECO:0000256" key="8">
    <source>
        <dbReference type="ARBA" id="ARBA00022889"/>
    </source>
</evidence>
<proteinExistence type="predicted"/>
<dbReference type="InterPro" id="IPR031904">
    <property type="entry name" value="Cadherin_CBD"/>
</dbReference>
<feature type="compositionally biased region" description="Basic residues" evidence="13">
    <location>
        <begin position="864"/>
        <end position="874"/>
    </location>
</feature>
<evidence type="ECO:0000256" key="7">
    <source>
        <dbReference type="ARBA" id="ARBA00022837"/>
    </source>
</evidence>
<dbReference type="InterPro" id="IPR050174">
    <property type="entry name" value="Protocadherin/Cadherin-CA"/>
</dbReference>
<dbReference type="AlphaFoldDB" id="A0AAD7RI29"/>